<sequence length="121" mass="13323">MNRRQLVVSYGVGLLMLALALAYFVAPELIEQLYGVAVPEQGKYSMHYAVGVRDLFYGLLILTLTLLKQQRSLSIAIGLGMVLPLGDATIVLFYEKAGLLRALPHLGGVVMLLVVFLYLKK</sequence>
<keyword evidence="1" id="KW-0812">Transmembrane</keyword>
<reference evidence="3" key="1">
    <citation type="journal article" date="2019" name="Int. J. Syst. Evol. Microbiol.">
        <title>The Global Catalogue of Microorganisms (GCM) 10K type strain sequencing project: providing services to taxonomists for standard genome sequencing and annotation.</title>
        <authorList>
            <consortium name="The Broad Institute Genomics Platform"/>
            <consortium name="The Broad Institute Genome Sequencing Center for Infectious Disease"/>
            <person name="Wu L."/>
            <person name="Ma J."/>
        </authorList>
    </citation>
    <scope>NUCLEOTIDE SEQUENCE [LARGE SCALE GENOMIC DNA]</scope>
    <source>
        <strain evidence="3">KCTC 42805</strain>
    </source>
</reference>
<protein>
    <submittedName>
        <fullName evidence="2">DUF4267 domain-containing protein</fullName>
    </submittedName>
</protein>
<name>A0ABW5MBX1_9BACT</name>
<dbReference type="Proteomes" id="UP001597469">
    <property type="component" value="Unassembled WGS sequence"/>
</dbReference>
<feature type="transmembrane region" description="Helical" evidence="1">
    <location>
        <begin position="7"/>
        <end position="26"/>
    </location>
</feature>
<organism evidence="2 3">
    <name type="scientific">Spirosoma soli</name>
    <dbReference type="NCBI Taxonomy" id="1770529"/>
    <lineage>
        <taxon>Bacteria</taxon>
        <taxon>Pseudomonadati</taxon>
        <taxon>Bacteroidota</taxon>
        <taxon>Cytophagia</taxon>
        <taxon>Cytophagales</taxon>
        <taxon>Cytophagaceae</taxon>
        <taxon>Spirosoma</taxon>
    </lineage>
</organism>
<keyword evidence="3" id="KW-1185">Reference proteome</keyword>
<dbReference type="Pfam" id="PF14087">
    <property type="entry name" value="DUF4267"/>
    <property type="match status" value="1"/>
</dbReference>
<gene>
    <name evidence="2" type="ORF">ACFSUS_24210</name>
</gene>
<keyword evidence="1" id="KW-0472">Membrane</keyword>
<proteinExistence type="predicted"/>
<evidence type="ECO:0000256" key="1">
    <source>
        <dbReference type="SAM" id="Phobius"/>
    </source>
</evidence>
<evidence type="ECO:0000313" key="2">
    <source>
        <dbReference type="EMBL" id="MFD2573764.1"/>
    </source>
</evidence>
<evidence type="ECO:0000313" key="3">
    <source>
        <dbReference type="Proteomes" id="UP001597469"/>
    </source>
</evidence>
<feature type="transmembrane region" description="Helical" evidence="1">
    <location>
        <begin position="74"/>
        <end position="94"/>
    </location>
</feature>
<comment type="caution">
    <text evidence="2">The sequence shown here is derived from an EMBL/GenBank/DDBJ whole genome shotgun (WGS) entry which is preliminary data.</text>
</comment>
<dbReference type="EMBL" id="JBHULN010000021">
    <property type="protein sequence ID" value="MFD2573764.1"/>
    <property type="molecule type" value="Genomic_DNA"/>
</dbReference>
<feature type="transmembrane region" description="Helical" evidence="1">
    <location>
        <begin position="46"/>
        <end position="67"/>
    </location>
</feature>
<feature type="transmembrane region" description="Helical" evidence="1">
    <location>
        <begin position="100"/>
        <end position="119"/>
    </location>
</feature>
<dbReference type="InterPro" id="IPR025363">
    <property type="entry name" value="DUF4267"/>
</dbReference>
<keyword evidence="1" id="KW-1133">Transmembrane helix</keyword>
<dbReference type="RefSeq" id="WP_381526750.1">
    <property type="nucleotide sequence ID" value="NZ_JBHULN010000021.1"/>
</dbReference>
<accession>A0ABW5MBX1</accession>